<dbReference type="InterPro" id="IPR024038">
    <property type="entry name" value="MYXO-CTERM"/>
</dbReference>
<evidence type="ECO:0000256" key="1">
    <source>
        <dbReference type="SAM" id="MobiDB-lite"/>
    </source>
</evidence>
<proteinExistence type="predicted"/>
<feature type="region of interest" description="Disordered" evidence="1">
    <location>
        <begin position="191"/>
        <end position="261"/>
    </location>
</feature>
<evidence type="ECO:0008006" key="5">
    <source>
        <dbReference type="Google" id="ProtNLM"/>
    </source>
</evidence>
<dbReference type="EMBL" id="CP011125">
    <property type="protein sequence ID" value="AKF04229.1"/>
    <property type="molecule type" value="Genomic_DNA"/>
</dbReference>
<evidence type="ECO:0000256" key="2">
    <source>
        <dbReference type="SAM" id="SignalP"/>
    </source>
</evidence>
<keyword evidence="2" id="KW-0732">Signal</keyword>
<accession>A0A0F6SDY0</accession>
<sequence>MRARFLRALPLAIALTLAPDVARAQQFVLIDVMFTFTKEDADTSEPSRSHYYVTDLDPERPRDWTSPIDYRNGTVHIRTEVIHKPAGGEITQWVLCYIPNRGIGQGYGCTGTGTYTEEGVYDVDVGMRDWWENGSIDWTQGIREMHLVMKDSDSGGGFAHLRPDPEEFFPTTMRITMVQVAAGATYDPSVIPATPGVTPDAGVPPVEEDAGTITEDDAGTAPSDPVDAGRPFDAGTEPTAPPPSPPAPGASGTIHGGCAVTHDRRDPSALVLVLLGAVALLRRRRR</sequence>
<reference evidence="3 4" key="1">
    <citation type="submission" date="2015-03" db="EMBL/GenBank/DDBJ databases">
        <title>Genome assembly of Sandaracinus amylolyticus DSM 53668.</title>
        <authorList>
            <person name="Sharma G."/>
            <person name="Subramanian S."/>
        </authorList>
    </citation>
    <scope>NUCLEOTIDE SEQUENCE [LARGE SCALE GENOMIC DNA]</scope>
    <source>
        <strain evidence="3 4">DSM 53668</strain>
    </source>
</reference>
<keyword evidence="4" id="KW-1185">Reference proteome</keyword>
<dbReference type="KEGG" id="samy:DB32_001378"/>
<dbReference type="RefSeq" id="WP_075097466.1">
    <property type="nucleotide sequence ID" value="NZ_CP011125.1"/>
</dbReference>
<dbReference type="NCBIfam" id="TIGR03901">
    <property type="entry name" value="MYXO-CTERM"/>
    <property type="match status" value="1"/>
</dbReference>
<dbReference type="AlphaFoldDB" id="A0A0F6SDY0"/>
<feature type="signal peptide" evidence="2">
    <location>
        <begin position="1"/>
        <end position="24"/>
    </location>
</feature>
<feature type="compositionally biased region" description="Acidic residues" evidence="1">
    <location>
        <begin position="206"/>
        <end position="218"/>
    </location>
</feature>
<evidence type="ECO:0000313" key="3">
    <source>
        <dbReference type="EMBL" id="AKF04229.1"/>
    </source>
</evidence>
<organism evidence="3 4">
    <name type="scientific">Sandaracinus amylolyticus</name>
    <dbReference type="NCBI Taxonomy" id="927083"/>
    <lineage>
        <taxon>Bacteria</taxon>
        <taxon>Pseudomonadati</taxon>
        <taxon>Myxococcota</taxon>
        <taxon>Polyangia</taxon>
        <taxon>Polyangiales</taxon>
        <taxon>Sandaracinaceae</taxon>
        <taxon>Sandaracinus</taxon>
    </lineage>
</organism>
<name>A0A0F6SDY0_9BACT</name>
<evidence type="ECO:0000313" key="4">
    <source>
        <dbReference type="Proteomes" id="UP000034883"/>
    </source>
</evidence>
<dbReference type="Proteomes" id="UP000034883">
    <property type="component" value="Chromosome"/>
</dbReference>
<gene>
    <name evidence="3" type="ORF">DB32_001378</name>
</gene>
<feature type="chain" id="PRO_5002509527" description="MYXO-CTERM domain-containing protein" evidence="2">
    <location>
        <begin position="25"/>
        <end position="286"/>
    </location>
</feature>
<feature type="compositionally biased region" description="Pro residues" evidence="1">
    <location>
        <begin position="239"/>
        <end position="248"/>
    </location>
</feature>
<protein>
    <recommendedName>
        <fullName evidence="5">MYXO-CTERM domain-containing protein</fullName>
    </recommendedName>
</protein>